<dbReference type="AlphaFoldDB" id="A0A6I7HRW7"/>
<dbReference type="InterPro" id="IPR006440">
    <property type="entry name" value="Doc"/>
</dbReference>
<dbReference type="GO" id="GO:0016301">
    <property type="term" value="F:kinase activity"/>
    <property type="evidence" value="ECO:0007669"/>
    <property type="project" value="InterPro"/>
</dbReference>
<dbReference type="RefSeq" id="WP_114362050.1">
    <property type="nucleotide sequence ID" value="NZ_QPIX01000002.1"/>
</dbReference>
<dbReference type="InterPro" id="IPR053737">
    <property type="entry name" value="Type_II_TA_Toxin"/>
</dbReference>
<reference evidence="2 3" key="1">
    <citation type="submission" date="2018-07" db="EMBL/GenBank/DDBJ databases">
        <title>Genomic Encyclopedia of Type Strains, Phase IV (KMG-IV): sequencing the most valuable type-strain genomes for metagenomic binning, comparative biology and taxonomic classification.</title>
        <authorList>
            <person name="Goeker M."/>
        </authorList>
    </citation>
    <scope>NUCLEOTIDE SEQUENCE [LARGE SCALE GENOMIC DNA]</scope>
    <source>
        <strain evidence="2 3">DSM 25528</strain>
    </source>
</reference>
<evidence type="ECO:0000313" key="2">
    <source>
        <dbReference type="EMBL" id="RCW27726.1"/>
    </source>
</evidence>
<dbReference type="Pfam" id="PF02661">
    <property type="entry name" value="Fic"/>
    <property type="match status" value="1"/>
</dbReference>
<accession>A0A6I7HRW7</accession>
<keyword evidence="3" id="KW-1185">Reference proteome</keyword>
<dbReference type="NCBIfam" id="TIGR01550">
    <property type="entry name" value="DOC_P1"/>
    <property type="match status" value="1"/>
</dbReference>
<name>A0A6I7HRW7_9HYPH</name>
<dbReference type="PROSITE" id="PS51459">
    <property type="entry name" value="FIDO"/>
    <property type="match status" value="1"/>
</dbReference>
<comment type="caution">
    <text evidence="2">The sequence shown here is derived from an EMBL/GenBank/DDBJ whole genome shotgun (WGS) entry which is preliminary data.</text>
</comment>
<dbReference type="Proteomes" id="UP000252582">
    <property type="component" value="Unassembled WGS sequence"/>
</dbReference>
<evidence type="ECO:0000313" key="3">
    <source>
        <dbReference type="Proteomes" id="UP000252582"/>
    </source>
</evidence>
<dbReference type="PANTHER" id="PTHR39426:SF1">
    <property type="entry name" value="HOMOLOGY TO DEATH-ON-CURING PROTEIN OF PHAGE P1"/>
    <property type="match status" value="1"/>
</dbReference>
<proteinExistence type="predicted"/>
<dbReference type="InterPro" id="IPR036597">
    <property type="entry name" value="Fido-like_dom_sf"/>
</dbReference>
<dbReference type="PANTHER" id="PTHR39426">
    <property type="entry name" value="HOMOLOGY TO DEATH-ON-CURING PROTEIN OF PHAGE P1"/>
    <property type="match status" value="1"/>
</dbReference>
<gene>
    <name evidence="2" type="ORF">DFR48_102210</name>
</gene>
<sequence length="129" mass="14136">MTDFVFLSRPLVEALHRMQIERFGGADGLRDGGALESALARPVHRAHYGSSDPCELAASYLFGLARNHAFIDGNKRIAIVTAAVFLIENGYEIEATDAELYAFVMAVAAGEIDEDGARRFLADHTLPRR</sequence>
<dbReference type="EMBL" id="QPIX01000002">
    <property type="protein sequence ID" value="RCW27726.1"/>
    <property type="molecule type" value="Genomic_DNA"/>
</dbReference>
<dbReference type="SUPFAM" id="SSF140931">
    <property type="entry name" value="Fic-like"/>
    <property type="match status" value="1"/>
</dbReference>
<protein>
    <submittedName>
        <fullName evidence="2">Death-on-curing protein</fullName>
    </submittedName>
</protein>
<evidence type="ECO:0000259" key="1">
    <source>
        <dbReference type="PROSITE" id="PS51459"/>
    </source>
</evidence>
<dbReference type="InterPro" id="IPR003812">
    <property type="entry name" value="Fido"/>
</dbReference>
<dbReference type="PIRSF" id="PIRSF018297">
    <property type="entry name" value="Doc"/>
    <property type="match status" value="1"/>
</dbReference>
<dbReference type="Gene3D" id="1.20.120.1870">
    <property type="entry name" value="Fic/DOC protein, Fido domain"/>
    <property type="match status" value="1"/>
</dbReference>
<organism evidence="2 3">
    <name type="scientific">Ciceribacter lividus</name>
    <dbReference type="NCBI Taxonomy" id="1197950"/>
    <lineage>
        <taxon>Bacteria</taxon>
        <taxon>Pseudomonadati</taxon>
        <taxon>Pseudomonadota</taxon>
        <taxon>Alphaproteobacteria</taxon>
        <taxon>Hyphomicrobiales</taxon>
        <taxon>Rhizobiaceae</taxon>
        <taxon>Ciceribacter</taxon>
    </lineage>
</organism>
<feature type="domain" description="Fido" evidence="1">
    <location>
        <begin position="7"/>
        <end position="123"/>
    </location>
</feature>